<dbReference type="EMBL" id="PYLZ01000010">
    <property type="protein sequence ID" value="PSW22936.1"/>
    <property type="molecule type" value="Genomic_DNA"/>
</dbReference>
<evidence type="ECO:0000313" key="3">
    <source>
        <dbReference type="Proteomes" id="UP000240481"/>
    </source>
</evidence>
<comment type="caution">
    <text evidence="2">The sequence shown here is derived from an EMBL/GenBank/DDBJ whole genome shotgun (WGS) entry which is preliminary data.</text>
</comment>
<reference evidence="2 3" key="1">
    <citation type="submission" date="2018-01" db="EMBL/GenBank/DDBJ databases">
        <title>Whole genome sequencing of Histamine producing bacteria.</title>
        <authorList>
            <person name="Butler K."/>
        </authorList>
    </citation>
    <scope>NUCLEOTIDE SEQUENCE [LARGE SCALE GENOMIC DNA]</scope>
    <source>
        <strain evidence="2 3">DSM 24669</strain>
    </source>
</reference>
<keyword evidence="3" id="KW-1185">Reference proteome</keyword>
<name>A0A0J8VA41_9GAMM</name>
<organism evidence="2 3">
    <name type="scientific">Photobacterium swingsii</name>
    <dbReference type="NCBI Taxonomy" id="680026"/>
    <lineage>
        <taxon>Bacteria</taxon>
        <taxon>Pseudomonadati</taxon>
        <taxon>Pseudomonadota</taxon>
        <taxon>Gammaproteobacteria</taxon>
        <taxon>Vibrionales</taxon>
        <taxon>Vibrionaceae</taxon>
        <taxon>Photobacterium</taxon>
    </lineage>
</organism>
<evidence type="ECO:0000256" key="1">
    <source>
        <dbReference type="SAM" id="Phobius"/>
    </source>
</evidence>
<keyword evidence="1" id="KW-0812">Transmembrane</keyword>
<keyword evidence="1" id="KW-0472">Membrane</keyword>
<accession>A0A0J8VA41</accession>
<dbReference type="AlphaFoldDB" id="A0A0J8VA41"/>
<keyword evidence="1" id="KW-1133">Transmembrane helix</keyword>
<protein>
    <submittedName>
        <fullName evidence="2">Uncharacterized protein</fullName>
    </submittedName>
</protein>
<dbReference type="Proteomes" id="UP000240481">
    <property type="component" value="Unassembled WGS sequence"/>
</dbReference>
<proteinExistence type="predicted"/>
<evidence type="ECO:0000313" key="2">
    <source>
        <dbReference type="EMBL" id="PSW22936.1"/>
    </source>
</evidence>
<feature type="transmembrane region" description="Helical" evidence="1">
    <location>
        <begin position="16"/>
        <end position="37"/>
    </location>
</feature>
<sequence>MLQPYLAIIYVMNSNLFYLTETNNVQIILVSVCCILFKRLRKIIILTQHENLYFVQKANKPSFYLSLNLAKPYMKDLF</sequence>
<gene>
    <name evidence="2" type="ORF">C9I94_17275</name>
</gene>